<dbReference type="Proteomes" id="UP000198619">
    <property type="component" value="Unassembled WGS sequence"/>
</dbReference>
<feature type="transmembrane region" description="Helical" evidence="3">
    <location>
        <begin position="93"/>
        <end position="119"/>
    </location>
</feature>
<keyword evidence="6" id="KW-1185">Reference proteome</keyword>
<proteinExistence type="predicted"/>
<name>A0A1I0XPV8_9CLOT</name>
<evidence type="ECO:0000259" key="4">
    <source>
        <dbReference type="Pfam" id="PF01433"/>
    </source>
</evidence>
<dbReference type="EMBL" id="FOKI01000009">
    <property type="protein sequence ID" value="SFB02238.1"/>
    <property type="molecule type" value="Genomic_DNA"/>
</dbReference>
<dbReference type="PANTHER" id="PTHR45726">
    <property type="entry name" value="LEUKOTRIENE A-4 HYDROLASE"/>
    <property type="match status" value="1"/>
</dbReference>
<feature type="transmembrane region" description="Helical" evidence="3">
    <location>
        <begin position="165"/>
        <end position="183"/>
    </location>
</feature>
<feature type="transmembrane region" description="Helical" evidence="3">
    <location>
        <begin position="252"/>
        <end position="269"/>
    </location>
</feature>
<protein>
    <submittedName>
        <fullName evidence="5">Peptidase family M1</fullName>
    </submittedName>
</protein>
<keyword evidence="3" id="KW-1133">Transmembrane helix</keyword>
<organism evidence="5 6">
    <name type="scientific">Clostridium frigidicarnis</name>
    <dbReference type="NCBI Taxonomy" id="84698"/>
    <lineage>
        <taxon>Bacteria</taxon>
        <taxon>Bacillati</taxon>
        <taxon>Bacillota</taxon>
        <taxon>Clostridia</taxon>
        <taxon>Eubacteriales</taxon>
        <taxon>Clostridiaceae</taxon>
        <taxon>Clostridium</taxon>
    </lineage>
</organism>
<evidence type="ECO:0000313" key="5">
    <source>
        <dbReference type="EMBL" id="SFB02238.1"/>
    </source>
</evidence>
<dbReference type="GO" id="GO:0008270">
    <property type="term" value="F:zinc ion binding"/>
    <property type="evidence" value="ECO:0007669"/>
    <property type="project" value="InterPro"/>
</dbReference>
<gene>
    <name evidence="5" type="ORF">SAMN04488528_100917</name>
</gene>
<dbReference type="OrthoDB" id="9814383at2"/>
<dbReference type="InterPro" id="IPR014782">
    <property type="entry name" value="Peptidase_M1_dom"/>
</dbReference>
<dbReference type="InterPro" id="IPR034015">
    <property type="entry name" value="M1_LTA4H"/>
</dbReference>
<sequence length="732" mass="83467">MNFFSYLRVELNRIFHSKTVYLIMILTMLCPMAGYKLYKITKFSTLCGDLIADPTMAGALIGGVLFALLTLIEFDRVRKHETGVLISSIVSPLVMNVVRVLAIIITAIVCVTITSLLYFPYTVIKAGNTFDAYTYWNSFFLLMLPSLVLSILAVSAFYQIFCRIDLSMVLFIAFIFISLSKWFSKNNIVHWIIPNVPGLSDYFSNTLIFRLMEHNRLFWFLVLGGLWLIGLLCVRRYGKRLFGSILHNLKKAYIPLFAVALISGAYYAYTNHPYIYKMSKANISDEVNNELQLSNTNLEISFDTSRFMLLGKTTYSLKNLSGSTQECIASMRPGFTFKHIKANEKDIAFENLNDSKSSVVFNLPEDSKINLTIEYSGIPKIDEKFSEFIFATSISDKYIDLMGSTEIYPRLEVATISEDSTITGKITIPKNLTLLLNIDKDVNNNIDKNNNDIVKVISEDDNNKTWLINVKGNDIFALMAGDYVIKKFGEKDMPTEFYYSRNLEDKMKNMNAEEMIKDTIDYCTTSYGKLYNVSPNNPLKIVQKTVFFPGGLGFPNFSTMQETDFSDKNLSDKLKGASSAEILAHEIIHQWFGIKSVGNGGNNENWSAEGLTVYTTYRVMKEKYGEEYAQKNYVDVWKSSLKHESNNFYNRHPEYLDILPQKYATEIKGENLVICHYTKMPLQILKAAKLVGGEDTMDKILAKLYKNSLQTPISWEEFLNACNLKEEDLNID</sequence>
<dbReference type="STRING" id="84698.SAMN04488528_100917"/>
<keyword evidence="3" id="KW-0812">Transmembrane</keyword>
<feature type="transmembrane region" description="Helical" evidence="3">
    <location>
        <begin position="139"/>
        <end position="158"/>
    </location>
</feature>
<feature type="binding site" evidence="2">
    <location>
        <position position="585"/>
    </location>
    <ligand>
        <name>Zn(2+)</name>
        <dbReference type="ChEBI" id="CHEBI:29105"/>
        <note>catalytic</note>
    </ligand>
</feature>
<reference evidence="5 6" key="1">
    <citation type="submission" date="2016-10" db="EMBL/GenBank/DDBJ databases">
        <authorList>
            <person name="de Groot N.N."/>
        </authorList>
    </citation>
    <scope>NUCLEOTIDE SEQUENCE [LARGE SCALE GENOMIC DNA]</scope>
    <source>
        <strain evidence="5 6">DSM 12271</strain>
    </source>
</reference>
<feature type="transmembrane region" description="Helical" evidence="3">
    <location>
        <begin position="20"/>
        <end position="38"/>
    </location>
</feature>
<dbReference type="InterPro" id="IPR027268">
    <property type="entry name" value="Peptidase_M4/M1_CTD_sf"/>
</dbReference>
<dbReference type="Pfam" id="PF01433">
    <property type="entry name" value="Peptidase_M1"/>
    <property type="match status" value="1"/>
</dbReference>
<dbReference type="AlphaFoldDB" id="A0A1I0XPV8"/>
<dbReference type="SUPFAM" id="SSF55486">
    <property type="entry name" value="Metalloproteases ('zincins'), catalytic domain"/>
    <property type="match status" value="1"/>
</dbReference>
<feature type="domain" description="Peptidase M1 membrane alanine aminopeptidase" evidence="4">
    <location>
        <begin position="542"/>
        <end position="645"/>
    </location>
</feature>
<comment type="cofactor">
    <cofactor evidence="2">
        <name>Zn(2+)</name>
        <dbReference type="ChEBI" id="CHEBI:29105"/>
    </cofactor>
    <text evidence="2">Binds 1 zinc ion per subunit.</text>
</comment>
<accession>A0A1I0XPV8</accession>
<evidence type="ECO:0000256" key="3">
    <source>
        <dbReference type="SAM" id="Phobius"/>
    </source>
</evidence>
<evidence type="ECO:0000256" key="2">
    <source>
        <dbReference type="PIRSR" id="PIRSR634015-3"/>
    </source>
</evidence>
<dbReference type="Gene3D" id="1.10.390.10">
    <property type="entry name" value="Neutral Protease Domain 2"/>
    <property type="match status" value="1"/>
</dbReference>
<feature type="transmembrane region" description="Helical" evidence="3">
    <location>
        <begin position="217"/>
        <end position="234"/>
    </location>
</feature>
<dbReference type="GO" id="GO:0008237">
    <property type="term" value="F:metallopeptidase activity"/>
    <property type="evidence" value="ECO:0007669"/>
    <property type="project" value="InterPro"/>
</dbReference>
<feature type="active site" description="Proton donor" evidence="1">
    <location>
        <position position="677"/>
    </location>
</feature>
<keyword evidence="2" id="KW-0479">Metal-binding</keyword>
<feature type="binding site" evidence="2">
    <location>
        <position position="589"/>
    </location>
    <ligand>
        <name>Zn(2+)</name>
        <dbReference type="ChEBI" id="CHEBI:29105"/>
        <note>catalytic</note>
    </ligand>
</feature>
<keyword evidence="2" id="KW-0862">Zinc</keyword>
<dbReference type="PANTHER" id="PTHR45726:SF3">
    <property type="entry name" value="LEUKOTRIENE A-4 HYDROLASE"/>
    <property type="match status" value="1"/>
</dbReference>
<evidence type="ECO:0000313" key="6">
    <source>
        <dbReference type="Proteomes" id="UP000198619"/>
    </source>
</evidence>
<feature type="active site" description="Proton acceptor" evidence="1">
    <location>
        <position position="586"/>
    </location>
</feature>
<feature type="transmembrane region" description="Helical" evidence="3">
    <location>
        <begin position="50"/>
        <end position="72"/>
    </location>
</feature>
<keyword evidence="3" id="KW-0472">Membrane</keyword>
<feature type="binding site" evidence="2">
    <location>
        <position position="609"/>
    </location>
    <ligand>
        <name>Zn(2+)</name>
        <dbReference type="ChEBI" id="CHEBI:29105"/>
        <note>catalytic</note>
    </ligand>
</feature>
<dbReference type="RefSeq" id="WP_090040173.1">
    <property type="nucleotide sequence ID" value="NZ_FOKI01000009.1"/>
</dbReference>
<evidence type="ECO:0000256" key="1">
    <source>
        <dbReference type="PIRSR" id="PIRSR634015-1"/>
    </source>
</evidence>